<evidence type="ECO:0000313" key="2">
    <source>
        <dbReference type="EMBL" id="KAJ1176020.1"/>
    </source>
</evidence>
<evidence type="ECO:0000256" key="1">
    <source>
        <dbReference type="SAM" id="MobiDB-lite"/>
    </source>
</evidence>
<gene>
    <name evidence="2" type="ORF">NDU88_001304</name>
</gene>
<comment type="caution">
    <text evidence="2">The sequence shown here is derived from an EMBL/GenBank/DDBJ whole genome shotgun (WGS) entry which is preliminary data.</text>
</comment>
<dbReference type="AlphaFoldDB" id="A0AAV7TH77"/>
<sequence>MAACCRGKACALAHVSPGRVGSAAVLAQPRGGGCRVCSGVRGSSEDGIGLPTPHRSEGYGRERRSRLGPTRTAHRGTRRAGKMAQWLELKNFGCTLQGTAGIHRGSPPFIFPVST</sequence>
<name>A0AAV7TH77_PLEWA</name>
<organism evidence="2 3">
    <name type="scientific">Pleurodeles waltl</name>
    <name type="common">Iberian ribbed newt</name>
    <dbReference type="NCBI Taxonomy" id="8319"/>
    <lineage>
        <taxon>Eukaryota</taxon>
        <taxon>Metazoa</taxon>
        <taxon>Chordata</taxon>
        <taxon>Craniata</taxon>
        <taxon>Vertebrata</taxon>
        <taxon>Euteleostomi</taxon>
        <taxon>Amphibia</taxon>
        <taxon>Batrachia</taxon>
        <taxon>Caudata</taxon>
        <taxon>Salamandroidea</taxon>
        <taxon>Salamandridae</taxon>
        <taxon>Pleurodelinae</taxon>
        <taxon>Pleurodeles</taxon>
    </lineage>
</organism>
<evidence type="ECO:0000313" key="3">
    <source>
        <dbReference type="Proteomes" id="UP001066276"/>
    </source>
</evidence>
<accession>A0AAV7TH77</accession>
<protein>
    <submittedName>
        <fullName evidence="2">Uncharacterized protein</fullName>
    </submittedName>
</protein>
<proteinExistence type="predicted"/>
<keyword evidence="3" id="KW-1185">Reference proteome</keyword>
<dbReference type="Proteomes" id="UP001066276">
    <property type="component" value="Chromosome 3_2"/>
</dbReference>
<dbReference type="EMBL" id="JANPWB010000006">
    <property type="protein sequence ID" value="KAJ1176020.1"/>
    <property type="molecule type" value="Genomic_DNA"/>
</dbReference>
<feature type="region of interest" description="Disordered" evidence="1">
    <location>
        <begin position="45"/>
        <end position="80"/>
    </location>
</feature>
<reference evidence="2" key="1">
    <citation type="journal article" date="2022" name="bioRxiv">
        <title>Sequencing and chromosome-scale assembly of the giantPleurodeles waltlgenome.</title>
        <authorList>
            <person name="Brown T."/>
            <person name="Elewa A."/>
            <person name="Iarovenko S."/>
            <person name="Subramanian E."/>
            <person name="Araus A.J."/>
            <person name="Petzold A."/>
            <person name="Susuki M."/>
            <person name="Suzuki K.-i.T."/>
            <person name="Hayashi T."/>
            <person name="Toyoda A."/>
            <person name="Oliveira C."/>
            <person name="Osipova E."/>
            <person name="Leigh N.D."/>
            <person name="Simon A."/>
            <person name="Yun M.H."/>
        </authorList>
    </citation>
    <scope>NUCLEOTIDE SEQUENCE</scope>
    <source>
        <strain evidence="2">20211129_DDA</strain>
        <tissue evidence="2">Liver</tissue>
    </source>
</reference>